<feature type="DNA-binding region" description="H-T-H motif" evidence="4">
    <location>
        <begin position="29"/>
        <end position="48"/>
    </location>
</feature>
<dbReference type="Pfam" id="PF00440">
    <property type="entry name" value="TetR_N"/>
    <property type="match status" value="1"/>
</dbReference>
<gene>
    <name evidence="6" type="ORF">HMPREF9455_03351</name>
</gene>
<dbReference type="eggNOG" id="COG1309">
    <property type="taxonomic scope" value="Bacteria"/>
</dbReference>
<dbReference type="InterPro" id="IPR001647">
    <property type="entry name" value="HTH_TetR"/>
</dbReference>
<dbReference type="SUPFAM" id="SSF46689">
    <property type="entry name" value="Homeodomain-like"/>
    <property type="match status" value="1"/>
</dbReference>
<evidence type="ECO:0000256" key="4">
    <source>
        <dbReference type="PROSITE-ProRule" id="PRU00335"/>
    </source>
</evidence>
<evidence type="ECO:0000313" key="6">
    <source>
        <dbReference type="EMBL" id="EGK00212.1"/>
    </source>
</evidence>
<dbReference type="SUPFAM" id="SSF48498">
    <property type="entry name" value="Tetracyclin repressor-like, C-terminal domain"/>
    <property type="match status" value="1"/>
</dbReference>
<protein>
    <recommendedName>
        <fullName evidence="5">HTH tetR-type domain-containing protein</fullName>
    </recommendedName>
</protein>
<dbReference type="PANTHER" id="PTHR47506">
    <property type="entry name" value="TRANSCRIPTIONAL REGULATORY PROTEIN"/>
    <property type="match status" value="1"/>
</dbReference>
<evidence type="ECO:0000259" key="5">
    <source>
        <dbReference type="PROSITE" id="PS50977"/>
    </source>
</evidence>
<sequence>MGRNKNFDENVTLDKAVTLFRKQGYQATTPAQLVEYLGISRSSMYGTYGDKRSLYIKSLYRYNEQTDEKFNQIVNHCTDAKEGIRNIFQVALDGCFGKDVQSGCLLVNSVAELPAAETEIIKIISEAREKNKQYIIKLLKKGQASGQIFQDVDTLRISEYFMNAINGLTISAKYRVSRETCEQIIDTTLSILD</sequence>
<dbReference type="EMBL" id="ADLV01000039">
    <property type="protein sequence ID" value="EGK00212.1"/>
    <property type="molecule type" value="Genomic_DNA"/>
</dbReference>
<accession>F5J292</accession>
<dbReference type="HOGENOM" id="CLU_069356_28_0_10"/>
<keyword evidence="2 4" id="KW-0238">DNA-binding</keyword>
<comment type="caution">
    <text evidence="6">The sequence shown here is derived from an EMBL/GenBank/DDBJ whole genome shotgun (WGS) entry which is preliminary data.</text>
</comment>
<keyword evidence="3" id="KW-0804">Transcription</keyword>
<dbReference type="Gene3D" id="1.10.10.60">
    <property type="entry name" value="Homeodomain-like"/>
    <property type="match status" value="1"/>
</dbReference>
<keyword evidence="7" id="KW-1185">Reference proteome</keyword>
<dbReference type="InterPro" id="IPR011075">
    <property type="entry name" value="TetR_C"/>
</dbReference>
<name>F5J292_9BACT</name>
<evidence type="ECO:0000256" key="1">
    <source>
        <dbReference type="ARBA" id="ARBA00023015"/>
    </source>
</evidence>
<keyword evidence="1" id="KW-0805">Transcription regulation</keyword>
<evidence type="ECO:0000313" key="7">
    <source>
        <dbReference type="Proteomes" id="UP000004913"/>
    </source>
</evidence>
<dbReference type="PROSITE" id="PS50977">
    <property type="entry name" value="HTH_TETR_2"/>
    <property type="match status" value="1"/>
</dbReference>
<dbReference type="AlphaFoldDB" id="F5J292"/>
<dbReference type="InterPro" id="IPR036271">
    <property type="entry name" value="Tet_transcr_reg_TetR-rel_C_sf"/>
</dbReference>
<proteinExistence type="predicted"/>
<dbReference type="STRING" id="742766.HMPREF9455_03351"/>
<dbReference type="Gene3D" id="1.10.357.10">
    <property type="entry name" value="Tetracycline Repressor, domain 2"/>
    <property type="match status" value="1"/>
</dbReference>
<dbReference type="Pfam" id="PF16925">
    <property type="entry name" value="TetR_C_13"/>
    <property type="match status" value="1"/>
</dbReference>
<feature type="domain" description="HTH tetR-type" evidence="5">
    <location>
        <begin position="6"/>
        <end position="66"/>
    </location>
</feature>
<evidence type="ECO:0000256" key="3">
    <source>
        <dbReference type="ARBA" id="ARBA00023163"/>
    </source>
</evidence>
<dbReference type="PANTHER" id="PTHR47506:SF10">
    <property type="entry name" value="TRANSCRIPTIONAL REGULATORY PROTEIN"/>
    <property type="match status" value="1"/>
</dbReference>
<dbReference type="OrthoDB" id="881297at2"/>
<dbReference type="GO" id="GO:0003677">
    <property type="term" value="F:DNA binding"/>
    <property type="evidence" value="ECO:0007669"/>
    <property type="project" value="UniProtKB-UniRule"/>
</dbReference>
<dbReference type="RefSeq" id="WP_006800884.1">
    <property type="nucleotide sequence ID" value="NZ_GL891988.1"/>
</dbReference>
<organism evidence="6 7">
    <name type="scientific">Dysgonomonas gadei ATCC BAA-286</name>
    <dbReference type="NCBI Taxonomy" id="742766"/>
    <lineage>
        <taxon>Bacteria</taxon>
        <taxon>Pseudomonadati</taxon>
        <taxon>Bacteroidota</taxon>
        <taxon>Bacteroidia</taxon>
        <taxon>Bacteroidales</taxon>
        <taxon>Dysgonomonadaceae</taxon>
        <taxon>Dysgonomonas</taxon>
    </lineage>
</organism>
<dbReference type="Proteomes" id="UP000004913">
    <property type="component" value="Unassembled WGS sequence"/>
</dbReference>
<reference evidence="6 7" key="1">
    <citation type="submission" date="2011-04" db="EMBL/GenBank/DDBJ databases">
        <title>The Genome Sequence of Dysgonomonas gadei ATCC BAA-286.</title>
        <authorList>
            <consortium name="The Broad Institute Genome Sequencing Platform"/>
            <person name="Earl A."/>
            <person name="Ward D."/>
            <person name="Feldgarden M."/>
            <person name="Gevers D."/>
            <person name="Pudlo N."/>
            <person name="Martens E."/>
            <person name="Allen-Vercoe E."/>
            <person name="Young S.K."/>
            <person name="Zeng Q."/>
            <person name="Gargeya S."/>
            <person name="Fitzgerald M."/>
            <person name="Haas B."/>
            <person name="Abouelleil A."/>
            <person name="Alvarado L."/>
            <person name="Arachchi H.M."/>
            <person name="Berlin A."/>
            <person name="Brown A."/>
            <person name="Chapman S.B."/>
            <person name="Chen Z."/>
            <person name="Dunbar C."/>
            <person name="Freedman E."/>
            <person name="Gearin G."/>
            <person name="Gellesch M."/>
            <person name="Goldberg J."/>
            <person name="Griggs A."/>
            <person name="Gujja S."/>
            <person name="Heiman D."/>
            <person name="Howarth C."/>
            <person name="Larson L."/>
            <person name="Lui A."/>
            <person name="MacDonald P.J.P."/>
            <person name="Mehta T."/>
            <person name="Montmayeur A."/>
            <person name="Murphy C."/>
            <person name="Neiman D."/>
            <person name="Pearson M."/>
            <person name="Priest M."/>
            <person name="Roberts A."/>
            <person name="Saif S."/>
            <person name="Shea T."/>
            <person name="Shenoy N."/>
            <person name="Sisk P."/>
            <person name="Stolte C."/>
            <person name="Sykes S."/>
            <person name="Yandava C."/>
            <person name="Wortman J."/>
            <person name="Nusbaum C."/>
            <person name="Birren B."/>
        </authorList>
    </citation>
    <scope>NUCLEOTIDE SEQUENCE [LARGE SCALE GENOMIC DNA]</scope>
    <source>
        <strain evidence="6 7">ATCC BAA-286</strain>
    </source>
</reference>
<evidence type="ECO:0000256" key="2">
    <source>
        <dbReference type="ARBA" id="ARBA00023125"/>
    </source>
</evidence>
<dbReference type="InterPro" id="IPR009057">
    <property type="entry name" value="Homeodomain-like_sf"/>
</dbReference>